<organism evidence="2 3">
    <name type="scientific">Chaetomium fimeti</name>
    <dbReference type="NCBI Taxonomy" id="1854472"/>
    <lineage>
        <taxon>Eukaryota</taxon>
        <taxon>Fungi</taxon>
        <taxon>Dikarya</taxon>
        <taxon>Ascomycota</taxon>
        <taxon>Pezizomycotina</taxon>
        <taxon>Sordariomycetes</taxon>
        <taxon>Sordariomycetidae</taxon>
        <taxon>Sordariales</taxon>
        <taxon>Chaetomiaceae</taxon>
        <taxon>Chaetomium</taxon>
    </lineage>
</organism>
<feature type="compositionally biased region" description="Polar residues" evidence="1">
    <location>
        <begin position="63"/>
        <end position="79"/>
    </location>
</feature>
<protein>
    <submittedName>
        <fullName evidence="2">Uncharacterized protein</fullName>
    </submittedName>
</protein>
<dbReference type="RefSeq" id="XP_062658850.1">
    <property type="nucleotide sequence ID" value="XM_062806594.1"/>
</dbReference>
<proteinExistence type="predicted"/>
<evidence type="ECO:0000313" key="2">
    <source>
        <dbReference type="EMBL" id="KAK3295336.1"/>
    </source>
</evidence>
<dbReference type="Proteomes" id="UP001278766">
    <property type="component" value="Unassembled WGS sequence"/>
</dbReference>
<keyword evidence="3" id="KW-1185">Reference proteome</keyword>
<comment type="caution">
    <text evidence="2">The sequence shown here is derived from an EMBL/GenBank/DDBJ whole genome shotgun (WGS) entry which is preliminary data.</text>
</comment>
<reference evidence="2" key="2">
    <citation type="submission" date="2023-06" db="EMBL/GenBank/DDBJ databases">
        <authorList>
            <consortium name="Lawrence Berkeley National Laboratory"/>
            <person name="Haridas S."/>
            <person name="Hensen N."/>
            <person name="Bonometti L."/>
            <person name="Westerberg I."/>
            <person name="Brannstrom I.O."/>
            <person name="Guillou S."/>
            <person name="Cros-Aarteil S."/>
            <person name="Calhoun S."/>
            <person name="Kuo A."/>
            <person name="Mondo S."/>
            <person name="Pangilinan J."/>
            <person name="Riley R."/>
            <person name="Labutti K."/>
            <person name="Andreopoulos B."/>
            <person name="Lipzen A."/>
            <person name="Chen C."/>
            <person name="Yanf M."/>
            <person name="Daum C."/>
            <person name="Ng V."/>
            <person name="Clum A."/>
            <person name="Steindorff A."/>
            <person name="Ohm R."/>
            <person name="Martin F."/>
            <person name="Silar P."/>
            <person name="Natvig D."/>
            <person name="Lalanne C."/>
            <person name="Gautier V."/>
            <person name="Ament-Velasquez S.L."/>
            <person name="Kruys A."/>
            <person name="Hutchinson M.I."/>
            <person name="Powell A.J."/>
            <person name="Barry K."/>
            <person name="Miller A.N."/>
            <person name="Grigoriev I.V."/>
            <person name="Debuchy R."/>
            <person name="Gladieux P."/>
            <person name="Thoren M.H."/>
            <person name="Johannesson H."/>
        </authorList>
    </citation>
    <scope>NUCLEOTIDE SEQUENCE</scope>
    <source>
        <strain evidence="2">CBS 168.71</strain>
    </source>
</reference>
<sequence length="79" mass="8652">MDKAKDALKKGLEKVTKLDEEPRQEDRKEALETTWPAREQHPAMTGGPDPHLGRAAHSGDPTGLTSKDSLGQPTNKPRP</sequence>
<evidence type="ECO:0000313" key="3">
    <source>
        <dbReference type="Proteomes" id="UP001278766"/>
    </source>
</evidence>
<reference evidence="2" key="1">
    <citation type="journal article" date="2023" name="Mol. Phylogenet. Evol.">
        <title>Genome-scale phylogeny and comparative genomics of the fungal order Sordariales.</title>
        <authorList>
            <person name="Hensen N."/>
            <person name="Bonometti L."/>
            <person name="Westerberg I."/>
            <person name="Brannstrom I.O."/>
            <person name="Guillou S."/>
            <person name="Cros-Aarteil S."/>
            <person name="Calhoun S."/>
            <person name="Haridas S."/>
            <person name="Kuo A."/>
            <person name="Mondo S."/>
            <person name="Pangilinan J."/>
            <person name="Riley R."/>
            <person name="LaButti K."/>
            <person name="Andreopoulos B."/>
            <person name="Lipzen A."/>
            <person name="Chen C."/>
            <person name="Yan M."/>
            <person name="Daum C."/>
            <person name="Ng V."/>
            <person name="Clum A."/>
            <person name="Steindorff A."/>
            <person name="Ohm R.A."/>
            <person name="Martin F."/>
            <person name="Silar P."/>
            <person name="Natvig D.O."/>
            <person name="Lalanne C."/>
            <person name="Gautier V."/>
            <person name="Ament-Velasquez S.L."/>
            <person name="Kruys A."/>
            <person name="Hutchinson M.I."/>
            <person name="Powell A.J."/>
            <person name="Barry K."/>
            <person name="Miller A.N."/>
            <person name="Grigoriev I.V."/>
            <person name="Debuchy R."/>
            <person name="Gladieux P."/>
            <person name="Hiltunen Thoren M."/>
            <person name="Johannesson H."/>
        </authorList>
    </citation>
    <scope>NUCLEOTIDE SEQUENCE</scope>
    <source>
        <strain evidence="2">CBS 168.71</strain>
    </source>
</reference>
<dbReference type="GeneID" id="87843542"/>
<dbReference type="EMBL" id="JAUEPN010000004">
    <property type="protein sequence ID" value="KAK3295336.1"/>
    <property type="molecule type" value="Genomic_DNA"/>
</dbReference>
<evidence type="ECO:0000256" key="1">
    <source>
        <dbReference type="SAM" id="MobiDB-lite"/>
    </source>
</evidence>
<accession>A0AAE0LRN8</accession>
<dbReference type="AlphaFoldDB" id="A0AAE0LRN8"/>
<gene>
    <name evidence="2" type="ORF">B0H64DRAFT_441757</name>
</gene>
<feature type="region of interest" description="Disordered" evidence="1">
    <location>
        <begin position="1"/>
        <end position="79"/>
    </location>
</feature>
<name>A0AAE0LRN8_9PEZI</name>
<feature type="compositionally biased region" description="Basic and acidic residues" evidence="1">
    <location>
        <begin position="1"/>
        <end position="31"/>
    </location>
</feature>